<evidence type="ECO:0000256" key="1">
    <source>
        <dbReference type="SAM" id="MobiDB-lite"/>
    </source>
</evidence>
<feature type="compositionally biased region" description="Low complexity" evidence="1">
    <location>
        <begin position="1"/>
        <end position="16"/>
    </location>
</feature>
<dbReference type="HOGENOM" id="CLU_1111907_0_0_1"/>
<name>W9C3H8_SCLBF</name>
<organism evidence="2 3">
    <name type="scientific">Sclerotinia borealis (strain F-4128)</name>
    <dbReference type="NCBI Taxonomy" id="1432307"/>
    <lineage>
        <taxon>Eukaryota</taxon>
        <taxon>Fungi</taxon>
        <taxon>Dikarya</taxon>
        <taxon>Ascomycota</taxon>
        <taxon>Pezizomycotina</taxon>
        <taxon>Leotiomycetes</taxon>
        <taxon>Helotiales</taxon>
        <taxon>Sclerotiniaceae</taxon>
        <taxon>Sclerotinia</taxon>
    </lineage>
</organism>
<feature type="compositionally biased region" description="Basic residues" evidence="1">
    <location>
        <begin position="92"/>
        <end position="115"/>
    </location>
</feature>
<dbReference type="Proteomes" id="UP000019487">
    <property type="component" value="Unassembled WGS sequence"/>
</dbReference>
<dbReference type="AlphaFoldDB" id="W9C3H8"/>
<feature type="compositionally biased region" description="Acidic residues" evidence="1">
    <location>
        <begin position="185"/>
        <end position="224"/>
    </location>
</feature>
<accession>W9C3H8</accession>
<feature type="compositionally biased region" description="Basic residues" evidence="1">
    <location>
        <begin position="50"/>
        <end position="62"/>
    </location>
</feature>
<keyword evidence="3" id="KW-1185">Reference proteome</keyword>
<sequence length="250" mass="28352">MPVVTRSQSRLLSSQQDAKSNLPSKQSTTNKDPSTPDDPLPNSLDSSKAPKPKAVKKQRRQSKPPQPKGVKKQPRQSNSRRPKLPRPESRKPKGVKKQPRQSNSRRPKIMPRKHSASSSPGKSTLQQACFNAIERLRLSDLVNLHTQFRNDWYSETMSTISIDSDIAKLKLHNEIPRCLHQSAVETEDLDEDLDDGLDDGLDEDLDEDLDDGLDDGLDEYDEEGSQISEFSVSFPTRFDIQHRNLERSFQ</sequence>
<feature type="compositionally biased region" description="Basic residues" evidence="1">
    <location>
        <begin position="69"/>
        <end position="84"/>
    </location>
</feature>
<feature type="region of interest" description="Disordered" evidence="1">
    <location>
        <begin position="1"/>
        <end position="123"/>
    </location>
</feature>
<evidence type="ECO:0000313" key="2">
    <source>
        <dbReference type="EMBL" id="ESZ90426.1"/>
    </source>
</evidence>
<protein>
    <submittedName>
        <fullName evidence="2">Uncharacterized protein</fullName>
    </submittedName>
</protein>
<feature type="region of interest" description="Disordered" evidence="1">
    <location>
        <begin position="182"/>
        <end position="225"/>
    </location>
</feature>
<comment type="caution">
    <text evidence="2">The sequence shown here is derived from an EMBL/GenBank/DDBJ whole genome shotgun (WGS) entry which is preliminary data.</text>
</comment>
<feature type="compositionally biased region" description="Polar residues" evidence="1">
    <location>
        <begin position="17"/>
        <end position="33"/>
    </location>
</feature>
<dbReference type="EMBL" id="AYSA01000630">
    <property type="protein sequence ID" value="ESZ90426.1"/>
    <property type="molecule type" value="Genomic_DNA"/>
</dbReference>
<proteinExistence type="predicted"/>
<reference evidence="2 3" key="1">
    <citation type="journal article" date="2014" name="Genome Announc.">
        <title>Draft genome sequence of Sclerotinia borealis, a psychrophilic plant pathogenic fungus.</title>
        <authorList>
            <person name="Mardanov A.V."/>
            <person name="Beletsky A.V."/>
            <person name="Kadnikov V.V."/>
            <person name="Ignatov A.N."/>
            <person name="Ravin N.V."/>
        </authorList>
    </citation>
    <scope>NUCLEOTIDE SEQUENCE [LARGE SCALE GENOMIC DNA]</scope>
    <source>
        <strain evidence="3">F-4157</strain>
    </source>
</reference>
<gene>
    <name evidence="2" type="ORF">SBOR_9191</name>
</gene>
<evidence type="ECO:0000313" key="3">
    <source>
        <dbReference type="Proteomes" id="UP000019487"/>
    </source>
</evidence>